<evidence type="ECO:0000313" key="3">
    <source>
        <dbReference type="Proteomes" id="UP000183656"/>
    </source>
</evidence>
<proteinExistence type="predicted"/>
<keyword evidence="1" id="KW-0812">Transmembrane</keyword>
<dbReference type="RefSeq" id="WP_139235343.1">
    <property type="nucleotide sequence ID" value="NZ_CYIG01000009.1"/>
</dbReference>
<organism evidence="2 3">
    <name type="scientific">Paenacidovorax caeni</name>
    <dbReference type="NCBI Taxonomy" id="343013"/>
    <lineage>
        <taxon>Bacteria</taxon>
        <taxon>Pseudomonadati</taxon>
        <taxon>Pseudomonadota</taxon>
        <taxon>Betaproteobacteria</taxon>
        <taxon>Burkholderiales</taxon>
        <taxon>Comamonadaceae</taxon>
        <taxon>Paenacidovorax</taxon>
    </lineage>
</organism>
<keyword evidence="1" id="KW-0472">Membrane</keyword>
<reference evidence="2 3" key="1">
    <citation type="submission" date="2016-10" db="EMBL/GenBank/DDBJ databases">
        <authorList>
            <person name="de Groot N.N."/>
        </authorList>
    </citation>
    <scope>NUCLEOTIDE SEQUENCE [LARGE SCALE GENOMIC DNA]</scope>
    <source>
        <strain evidence="2 3">R-24608</strain>
    </source>
</reference>
<protein>
    <submittedName>
        <fullName evidence="2">Uncharacterized protein</fullName>
    </submittedName>
</protein>
<keyword evidence="3" id="KW-1185">Reference proteome</keyword>
<evidence type="ECO:0000256" key="1">
    <source>
        <dbReference type="SAM" id="Phobius"/>
    </source>
</evidence>
<gene>
    <name evidence="2" type="ORF">SAMN04489707_1005123</name>
</gene>
<keyword evidence="1" id="KW-1133">Transmembrane helix</keyword>
<dbReference type="EMBL" id="FPBX01000005">
    <property type="protein sequence ID" value="SFU47990.1"/>
    <property type="molecule type" value="Genomic_DNA"/>
</dbReference>
<evidence type="ECO:0000313" key="2">
    <source>
        <dbReference type="EMBL" id="SFU47990.1"/>
    </source>
</evidence>
<name>A0A1I7GHQ2_9BURK</name>
<dbReference type="AlphaFoldDB" id="A0A1I7GHQ2"/>
<feature type="transmembrane region" description="Helical" evidence="1">
    <location>
        <begin position="76"/>
        <end position="97"/>
    </location>
</feature>
<feature type="transmembrane region" description="Helical" evidence="1">
    <location>
        <begin position="12"/>
        <end position="31"/>
    </location>
</feature>
<dbReference type="Proteomes" id="UP000183656">
    <property type="component" value="Unassembled WGS sequence"/>
</dbReference>
<sequence>MRSTILPASLVCRMLVAGMLISAAAMAMLWVSGASGFIPAMQVLVTLSQPHANPLSMVVQSIVPAAFEHPDTNVPIVMACAWLQIGLIAAAAIAAAYRFQA</sequence>
<accession>A0A1I7GHQ2</accession>